<dbReference type="AlphaFoldDB" id="A0AA89BB74"/>
<name>A0AA89BB74_9ASTE</name>
<evidence type="ECO:0000313" key="3">
    <source>
        <dbReference type="Proteomes" id="UP001188597"/>
    </source>
</evidence>
<evidence type="ECO:0000313" key="2">
    <source>
        <dbReference type="EMBL" id="KAK3035370.1"/>
    </source>
</evidence>
<dbReference type="Proteomes" id="UP001188597">
    <property type="component" value="Unassembled WGS sequence"/>
</dbReference>
<accession>A0AA89BB74</accession>
<proteinExistence type="predicted"/>
<evidence type="ECO:0000256" key="1">
    <source>
        <dbReference type="SAM" id="MobiDB-lite"/>
    </source>
</evidence>
<gene>
    <name evidence="2" type="ORF">RJ639_033654</name>
</gene>
<protein>
    <submittedName>
        <fullName evidence="2">Uncharacterized protein</fullName>
    </submittedName>
</protein>
<comment type="caution">
    <text evidence="2">The sequence shown here is derived from an EMBL/GenBank/DDBJ whole genome shotgun (WGS) entry which is preliminary data.</text>
</comment>
<dbReference type="EMBL" id="JAVXUP010000176">
    <property type="protein sequence ID" value="KAK3035370.1"/>
    <property type="molecule type" value="Genomic_DNA"/>
</dbReference>
<dbReference type="Pfam" id="PF08284">
    <property type="entry name" value="RVP_2"/>
    <property type="match status" value="1"/>
</dbReference>
<feature type="region of interest" description="Disordered" evidence="1">
    <location>
        <begin position="48"/>
        <end position="71"/>
    </location>
</feature>
<sequence length="121" mass="13644">MADEGAQRRNNYEFNAKGQDGHNLQIQTYMAVVDRALTIENDLKEQKNVDTEPFRAPSYGGQGNINSGNVNLSGKGQGEKMIYVDLIVLPMRGFDIRLGMDWLSSNRVSLDYFHKVVTFTI</sequence>
<organism evidence="2 3">
    <name type="scientific">Escallonia herrerae</name>
    <dbReference type="NCBI Taxonomy" id="1293975"/>
    <lineage>
        <taxon>Eukaryota</taxon>
        <taxon>Viridiplantae</taxon>
        <taxon>Streptophyta</taxon>
        <taxon>Embryophyta</taxon>
        <taxon>Tracheophyta</taxon>
        <taxon>Spermatophyta</taxon>
        <taxon>Magnoliopsida</taxon>
        <taxon>eudicotyledons</taxon>
        <taxon>Gunneridae</taxon>
        <taxon>Pentapetalae</taxon>
        <taxon>asterids</taxon>
        <taxon>campanulids</taxon>
        <taxon>Escalloniales</taxon>
        <taxon>Escalloniaceae</taxon>
        <taxon>Escallonia</taxon>
    </lineage>
</organism>
<keyword evidence="3" id="KW-1185">Reference proteome</keyword>
<dbReference type="Gene3D" id="2.40.70.10">
    <property type="entry name" value="Acid Proteases"/>
    <property type="match status" value="1"/>
</dbReference>
<reference evidence="2" key="1">
    <citation type="submission" date="2022-12" db="EMBL/GenBank/DDBJ databases">
        <title>Draft genome assemblies for two species of Escallonia (Escalloniales).</title>
        <authorList>
            <person name="Chanderbali A."/>
            <person name="Dervinis C."/>
            <person name="Anghel I."/>
            <person name="Soltis D."/>
            <person name="Soltis P."/>
            <person name="Zapata F."/>
        </authorList>
    </citation>
    <scope>NUCLEOTIDE SEQUENCE</scope>
    <source>
        <strain evidence="2">UCBG64.0493</strain>
        <tissue evidence="2">Leaf</tissue>
    </source>
</reference>
<dbReference type="InterPro" id="IPR021109">
    <property type="entry name" value="Peptidase_aspartic_dom_sf"/>
</dbReference>